<protein>
    <submittedName>
        <fullName evidence="1">Uncharacterized protein</fullName>
    </submittedName>
</protein>
<dbReference type="EMBL" id="CAJOBC010100972">
    <property type="protein sequence ID" value="CAF4470546.1"/>
    <property type="molecule type" value="Genomic_DNA"/>
</dbReference>
<dbReference type="AlphaFoldDB" id="A0A816ABA7"/>
<gene>
    <name evidence="1" type="ORF">GPM918_LOCUS42082</name>
    <name evidence="2" type="ORF">SRO942_LOCUS43256</name>
</gene>
<dbReference type="Proteomes" id="UP000663829">
    <property type="component" value="Unassembled WGS sequence"/>
</dbReference>
<evidence type="ECO:0000313" key="2">
    <source>
        <dbReference type="EMBL" id="CAF4470546.1"/>
    </source>
</evidence>
<dbReference type="EMBL" id="CAJNOQ010034686">
    <property type="protein sequence ID" value="CAF1595849.1"/>
    <property type="molecule type" value="Genomic_DNA"/>
</dbReference>
<proteinExistence type="predicted"/>
<evidence type="ECO:0000313" key="1">
    <source>
        <dbReference type="EMBL" id="CAF1595849.1"/>
    </source>
</evidence>
<feature type="non-terminal residue" evidence="1">
    <location>
        <position position="1"/>
    </location>
</feature>
<sequence>VNSVSQREIQRVFQLIDFFWALRYDDEIKDEHNDSNDSVNLYERNPVICIALSIALIYYFRLATTNDRKQYDDVESPTREEFSRILSRTIPDFDRVVQIELEKFVTHDNFLIPSGVALNQA</sequence>
<name>A0A816ABA7_9BILA</name>
<reference evidence="1" key="1">
    <citation type="submission" date="2021-02" db="EMBL/GenBank/DDBJ databases">
        <authorList>
            <person name="Nowell W R."/>
        </authorList>
    </citation>
    <scope>NUCLEOTIDE SEQUENCE</scope>
</reference>
<comment type="caution">
    <text evidence="1">The sequence shown here is derived from an EMBL/GenBank/DDBJ whole genome shotgun (WGS) entry which is preliminary data.</text>
</comment>
<feature type="non-terminal residue" evidence="1">
    <location>
        <position position="121"/>
    </location>
</feature>
<evidence type="ECO:0000313" key="3">
    <source>
        <dbReference type="Proteomes" id="UP000663829"/>
    </source>
</evidence>
<dbReference type="Proteomes" id="UP000681722">
    <property type="component" value="Unassembled WGS sequence"/>
</dbReference>
<dbReference type="OrthoDB" id="10060577at2759"/>
<organism evidence="1 3">
    <name type="scientific">Didymodactylos carnosus</name>
    <dbReference type="NCBI Taxonomy" id="1234261"/>
    <lineage>
        <taxon>Eukaryota</taxon>
        <taxon>Metazoa</taxon>
        <taxon>Spiralia</taxon>
        <taxon>Gnathifera</taxon>
        <taxon>Rotifera</taxon>
        <taxon>Eurotatoria</taxon>
        <taxon>Bdelloidea</taxon>
        <taxon>Philodinida</taxon>
        <taxon>Philodinidae</taxon>
        <taxon>Didymodactylos</taxon>
    </lineage>
</organism>
<keyword evidence="3" id="KW-1185">Reference proteome</keyword>
<accession>A0A816ABA7</accession>